<keyword evidence="3" id="KW-0808">Transferase</keyword>
<dbReference type="SMART" id="SM00486">
    <property type="entry name" value="POLBc"/>
    <property type="match status" value="1"/>
</dbReference>
<evidence type="ECO:0000256" key="4">
    <source>
        <dbReference type="ARBA" id="ARBA00022695"/>
    </source>
</evidence>
<dbReference type="InterPro" id="IPR006172">
    <property type="entry name" value="DNA-dir_DNA_pol_B"/>
</dbReference>
<evidence type="ECO:0000256" key="9">
    <source>
        <dbReference type="SAM" id="MobiDB-lite"/>
    </source>
</evidence>
<feature type="domain" description="DNA-directed DNA polymerase family B exonuclease" evidence="11">
    <location>
        <begin position="131"/>
        <end position="364"/>
    </location>
</feature>
<dbReference type="InterPro" id="IPR036397">
    <property type="entry name" value="RNaseH_sf"/>
</dbReference>
<reference evidence="12" key="1">
    <citation type="submission" date="2021-02" db="EMBL/GenBank/DDBJ databases">
        <title>First Annotated Genome of the Yellow-green Alga Tribonema minus.</title>
        <authorList>
            <person name="Mahan K.M."/>
        </authorList>
    </citation>
    <scope>NUCLEOTIDE SEQUENCE</scope>
    <source>
        <strain evidence="12">UTEX B ZZ1240</strain>
    </source>
</reference>
<dbReference type="EC" id="2.7.7.7" evidence="2"/>
<dbReference type="InterPro" id="IPR043502">
    <property type="entry name" value="DNA/RNA_pol_sf"/>
</dbReference>
<dbReference type="InterPro" id="IPR023211">
    <property type="entry name" value="DNA_pol_palm_dom_sf"/>
</dbReference>
<protein>
    <recommendedName>
        <fullName evidence="7">DNA polymerase delta catalytic subunit</fullName>
        <ecNumber evidence="2">2.7.7.7</ecNumber>
    </recommendedName>
</protein>
<dbReference type="Gene3D" id="3.30.420.10">
    <property type="entry name" value="Ribonuclease H-like superfamily/Ribonuclease H"/>
    <property type="match status" value="1"/>
</dbReference>
<dbReference type="OrthoDB" id="2148603at2759"/>
<dbReference type="PANTHER" id="PTHR10322">
    <property type="entry name" value="DNA POLYMERASE CATALYTIC SUBUNIT"/>
    <property type="match status" value="1"/>
</dbReference>
<dbReference type="GO" id="GO:0000166">
    <property type="term" value="F:nucleotide binding"/>
    <property type="evidence" value="ECO:0007669"/>
    <property type="project" value="InterPro"/>
</dbReference>
<evidence type="ECO:0000256" key="2">
    <source>
        <dbReference type="ARBA" id="ARBA00012417"/>
    </source>
</evidence>
<evidence type="ECO:0000256" key="6">
    <source>
        <dbReference type="ARBA" id="ARBA00023125"/>
    </source>
</evidence>
<dbReference type="AlphaFoldDB" id="A0A836CH60"/>
<gene>
    <name evidence="12" type="ORF">JKP88DRAFT_241006</name>
</gene>
<dbReference type="InterPro" id="IPR042087">
    <property type="entry name" value="DNA_pol_B_thumb"/>
</dbReference>
<accession>A0A836CH60</accession>
<dbReference type="InterPro" id="IPR012337">
    <property type="entry name" value="RNaseH-like_sf"/>
</dbReference>
<dbReference type="EMBL" id="JAFCMP010000112">
    <property type="protein sequence ID" value="KAG5186400.1"/>
    <property type="molecule type" value="Genomic_DNA"/>
</dbReference>
<proteinExistence type="inferred from homology"/>
<evidence type="ECO:0000259" key="10">
    <source>
        <dbReference type="Pfam" id="PF00136"/>
    </source>
</evidence>
<name>A0A836CH60_9STRA</name>
<evidence type="ECO:0000256" key="3">
    <source>
        <dbReference type="ARBA" id="ARBA00022679"/>
    </source>
</evidence>
<evidence type="ECO:0000313" key="13">
    <source>
        <dbReference type="Proteomes" id="UP000664859"/>
    </source>
</evidence>
<keyword evidence="6" id="KW-0238">DNA-binding</keyword>
<evidence type="ECO:0000256" key="5">
    <source>
        <dbReference type="ARBA" id="ARBA00022932"/>
    </source>
</evidence>
<feature type="compositionally biased region" description="Basic and acidic residues" evidence="9">
    <location>
        <begin position="935"/>
        <end position="944"/>
    </location>
</feature>
<dbReference type="GO" id="GO:0006261">
    <property type="term" value="P:DNA-templated DNA replication"/>
    <property type="evidence" value="ECO:0007669"/>
    <property type="project" value="TreeGrafter"/>
</dbReference>
<dbReference type="InterPro" id="IPR006133">
    <property type="entry name" value="DNA-dir_DNA_pol_B_exonuc"/>
</dbReference>
<dbReference type="GO" id="GO:0003887">
    <property type="term" value="F:DNA-directed DNA polymerase activity"/>
    <property type="evidence" value="ECO:0007669"/>
    <property type="project" value="UniProtKB-KW"/>
</dbReference>
<evidence type="ECO:0000256" key="7">
    <source>
        <dbReference type="ARBA" id="ARBA00024411"/>
    </source>
</evidence>
<evidence type="ECO:0000256" key="1">
    <source>
        <dbReference type="ARBA" id="ARBA00005755"/>
    </source>
</evidence>
<dbReference type="SUPFAM" id="SSF53098">
    <property type="entry name" value="Ribonuclease H-like"/>
    <property type="match status" value="1"/>
</dbReference>
<comment type="similarity">
    <text evidence="1">Belongs to the DNA polymerase type-B family.</text>
</comment>
<organism evidence="12 13">
    <name type="scientific">Tribonema minus</name>
    <dbReference type="NCBI Taxonomy" id="303371"/>
    <lineage>
        <taxon>Eukaryota</taxon>
        <taxon>Sar</taxon>
        <taxon>Stramenopiles</taxon>
        <taxon>Ochrophyta</taxon>
        <taxon>PX clade</taxon>
        <taxon>Xanthophyceae</taxon>
        <taxon>Tribonematales</taxon>
        <taxon>Tribonemataceae</taxon>
        <taxon>Tribonema</taxon>
    </lineage>
</organism>
<dbReference type="Proteomes" id="UP000664859">
    <property type="component" value="Unassembled WGS sequence"/>
</dbReference>
<dbReference type="SUPFAM" id="SSF56672">
    <property type="entry name" value="DNA/RNA polymerases"/>
    <property type="match status" value="1"/>
</dbReference>
<feature type="region of interest" description="Disordered" evidence="9">
    <location>
        <begin position="934"/>
        <end position="967"/>
    </location>
</feature>
<feature type="compositionally biased region" description="Basic residues" evidence="9">
    <location>
        <begin position="945"/>
        <end position="957"/>
    </location>
</feature>
<dbReference type="Pfam" id="PF03104">
    <property type="entry name" value="DNA_pol_B_exo1"/>
    <property type="match status" value="1"/>
</dbReference>
<dbReference type="InterPro" id="IPR050240">
    <property type="entry name" value="DNA_pol_type-B"/>
</dbReference>
<evidence type="ECO:0000256" key="8">
    <source>
        <dbReference type="ARBA" id="ARBA00049244"/>
    </source>
</evidence>
<dbReference type="PRINTS" id="PR00106">
    <property type="entry name" value="DNAPOLB"/>
</dbReference>
<dbReference type="Gene3D" id="3.90.1600.10">
    <property type="entry name" value="Palm domain of DNA polymerase"/>
    <property type="match status" value="1"/>
</dbReference>
<comment type="caution">
    <text evidence="12">The sequence shown here is derived from an EMBL/GenBank/DDBJ whole genome shotgun (WGS) entry which is preliminary data.</text>
</comment>
<dbReference type="PANTHER" id="PTHR10322:SF23">
    <property type="entry name" value="DNA POLYMERASE DELTA CATALYTIC SUBUNIT"/>
    <property type="match status" value="1"/>
</dbReference>
<dbReference type="Gene3D" id="1.10.132.60">
    <property type="entry name" value="DNA polymerase family B, C-terminal domain"/>
    <property type="match status" value="1"/>
</dbReference>
<sequence length="967" mass="109240">MKLFLLHAAYERMPDHEYDRQITLIAKTTDGATAYIIVDQWYPFGFLRIPALDVQSATSSSQGYYCDQVKRKLRDSKCFPRSAEVVKRKQFVGFTNLREQHYVMLRFNRWPVWGCRDLNLSNNEEDKGLLEGDVKAVNKFYHETGLRSGAWFEVPDYCVKTFPDGELPPSRCKTHIECHYRLLTPHLEDTTPAPLTIMAYDLETSGLDTDKCSIYQVCLIFWNTGQPIPEVREDPRSVVICTQDTSSVKGTNVIVVANEKELLLQMRQHILDHDPDALTGYNLTFDNKFLFEKLKLYGDSVKHFVDVGRICGVPSYFKESTLASSALGVNERCLWQIPGRAVIDLFGYAKANFVSLPDFKLNTVAEIFLHDNKVDMPFGKIFDAFATKDAVDLRGEVAYYCAIDGRLCNQLMKHWSAHVSCLEEAAISAMNFCDISTTGRQCKVVSLVQSEIFREYVFNTPGDAPPGGYQGAMVITPKVGFYNGPTEQVLCLDFASLYPNLMRSHGICPSRYVRPDKPDEVAASQEEGVVIVEHQVGPNKVVQLAQPFVKGDVPVFTRILTKLLEERKRVRRQMKTVTDPDELNVLNCRQMAKKVACNSAYGILGTTSGMLPLPDLAAVTTYQGRCALEFTIKIATEDYSGNVVGGDTDSIFLMIPHPTTVPAEPSKEWIQDRMRYVFQQGEEIANDITERLQQYLGSKFMVLECECATWPLALYRKKNYAGKLWENPDFPNEKMKLKGVVAVRNDWSRITKRMAQDVLRMAIKESNPEGAVQHFRDTLTKMRRGQLPVEDFIIKKQLSTYEPKTISPHVNLALRIRAKDHAAAPPLGTKLQYVFRSGPEELSQRAVLPSDITPDQIDYEYYFERQLLKPIAALLGPMVGGGVGKLHRMLTNEQNNQRDMSQFVSGYVDAYRPEKEVKPKSKVTSADIGAMFGDGVKRAAPEQKKKAKSAKPAKKQKTTLDSFFKAS</sequence>
<feature type="domain" description="DNA-directed DNA polymerase family B multifunctional" evidence="10">
    <location>
        <begin position="437"/>
        <end position="876"/>
    </location>
</feature>
<dbReference type="Pfam" id="PF00136">
    <property type="entry name" value="DNA_pol_B"/>
    <property type="match status" value="1"/>
</dbReference>
<evidence type="ECO:0000259" key="11">
    <source>
        <dbReference type="Pfam" id="PF03104"/>
    </source>
</evidence>
<dbReference type="Gene3D" id="1.10.287.690">
    <property type="entry name" value="Helix hairpin bin"/>
    <property type="match status" value="1"/>
</dbReference>
<keyword evidence="5" id="KW-0239">DNA-directed DNA polymerase</keyword>
<keyword evidence="13" id="KW-1185">Reference proteome</keyword>
<evidence type="ECO:0000313" key="12">
    <source>
        <dbReference type="EMBL" id="KAG5186400.1"/>
    </source>
</evidence>
<dbReference type="InterPro" id="IPR006134">
    <property type="entry name" value="DNA-dir_DNA_pol_B_multi_dom"/>
</dbReference>
<comment type="catalytic activity">
    <reaction evidence="8">
        <text>DNA(n) + a 2'-deoxyribonucleoside 5'-triphosphate = DNA(n+1) + diphosphate</text>
        <dbReference type="Rhea" id="RHEA:22508"/>
        <dbReference type="Rhea" id="RHEA-COMP:17339"/>
        <dbReference type="Rhea" id="RHEA-COMP:17340"/>
        <dbReference type="ChEBI" id="CHEBI:33019"/>
        <dbReference type="ChEBI" id="CHEBI:61560"/>
        <dbReference type="ChEBI" id="CHEBI:173112"/>
        <dbReference type="EC" id="2.7.7.7"/>
    </reaction>
</comment>
<keyword evidence="4" id="KW-0548">Nucleotidyltransferase</keyword>
<dbReference type="GO" id="GO:0003677">
    <property type="term" value="F:DNA binding"/>
    <property type="evidence" value="ECO:0007669"/>
    <property type="project" value="UniProtKB-KW"/>
</dbReference>